<evidence type="ECO:0000256" key="1">
    <source>
        <dbReference type="SAM" id="MobiDB-lite"/>
    </source>
</evidence>
<dbReference type="EMBL" id="BAAFSV010000003">
    <property type="protein sequence ID" value="GAB1316319.1"/>
    <property type="molecule type" value="Genomic_DNA"/>
</dbReference>
<feature type="compositionally biased region" description="Pro residues" evidence="1">
    <location>
        <begin position="59"/>
        <end position="79"/>
    </location>
</feature>
<sequence>MAPTNRRRPGVILVHAGLTHPAEFTAADLTNWYEAKHIPEVLATPGVGAAAWYQMVSRAPPPGTAPTTTTPPPPPPPTAQPEERRQEMPYLAVYRLADLGWLHEEGCEFWQLPLGLPGRGEKMIWDVGAFETRVWEEVGVGDGDGGGGEDKKGWCG</sequence>
<dbReference type="Proteomes" id="UP001628179">
    <property type="component" value="Unassembled WGS sequence"/>
</dbReference>
<evidence type="ECO:0000313" key="3">
    <source>
        <dbReference type="Proteomes" id="UP001628179"/>
    </source>
</evidence>
<comment type="caution">
    <text evidence="2">The sequence shown here is derived from an EMBL/GenBank/DDBJ whole genome shotgun (WGS) entry which is preliminary data.</text>
</comment>
<protein>
    <submittedName>
        <fullName evidence="2">Uncharacterized protein</fullName>
    </submittedName>
</protein>
<name>A0ABQ0GF68_9PEZI</name>
<reference evidence="2 3" key="1">
    <citation type="submission" date="2024-09" db="EMBL/GenBank/DDBJ databases">
        <title>Itraconazole resistance in Madurella fahalii resulting from another homologue of gene encoding cytochrome P450 14-alpha sterol demethylase (CYP51).</title>
        <authorList>
            <person name="Yoshioka I."/>
            <person name="Fahal A.H."/>
            <person name="Kaneko S."/>
            <person name="Yaguchi T."/>
        </authorList>
    </citation>
    <scope>NUCLEOTIDE SEQUENCE [LARGE SCALE GENOMIC DNA]</scope>
    <source>
        <strain evidence="2 3">IFM 68171</strain>
    </source>
</reference>
<dbReference type="GeneID" id="98177272"/>
<organism evidence="2 3">
    <name type="scientific">Madurella fahalii</name>
    <dbReference type="NCBI Taxonomy" id="1157608"/>
    <lineage>
        <taxon>Eukaryota</taxon>
        <taxon>Fungi</taxon>
        <taxon>Dikarya</taxon>
        <taxon>Ascomycota</taxon>
        <taxon>Pezizomycotina</taxon>
        <taxon>Sordariomycetes</taxon>
        <taxon>Sordariomycetidae</taxon>
        <taxon>Sordariales</taxon>
        <taxon>Sordariales incertae sedis</taxon>
        <taxon>Madurella</taxon>
    </lineage>
</organism>
<proteinExistence type="predicted"/>
<dbReference type="RefSeq" id="XP_070918050.1">
    <property type="nucleotide sequence ID" value="XM_071061949.1"/>
</dbReference>
<feature type="region of interest" description="Disordered" evidence="1">
    <location>
        <begin position="57"/>
        <end position="86"/>
    </location>
</feature>
<keyword evidence="3" id="KW-1185">Reference proteome</keyword>
<evidence type="ECO:0000313" key="2">
    <source>
        <dbReference type="EMBL" id="GAB1316319.1"/>
    </source>
</evidence>
<gene>
    <name evidence="2" type="ORF">MFIFM68171_06529</name>
</gene>
<accession>A0ABQ0GF68</accession>